<accession>A0A3J6AST6</accession>
<proteinExistence type="predicted"/>
<evidence type="ECO:0000313" key="1">
    <source>
        <dbReference type="EMBL" id="MGD30568.1"/>
    </source>
</evidence>
<comment type="caution">
    <text evidence="1">The sequence shown here is derived from an EMBL/GenBank/DDBJ whole genome shotgun (WGS) entry which is preliminary data.</text>
</comment>
<name>A0A3J6AST6_SALER</name>
<gene>
    <name evidence="1" type="ORF">EE393_16630</name>
</gene>
<dbReference type="Proteomes" id="UP000885336">
    <property type="component" value="Unassembled WGS sequence"/>
</dbReference>
<sequence>MALTADADAASSDVFAAFWLTSAAAAEAAVFVTEPAALISDKAALLAAFSAASFIVDTP</sequence>
<dbReference type="AlphaFoldDB" id="A0A3J6AST6"/>
<organism evidence="1">
    <name type="scientific">Salmonella enterica</name>
    <name type="common">Salmonella choleraesuis</name>
    <dbReference type="NCBI Taxonomy" id="28901"/>
    <lineage>
        <taxon>Bacteria</taxon>
        <taxon>Pseudomonadati</taxon>
        <taxon>Pseudomonadota</taxon>
        <taxon>Gammaproteobacteria</taxon>
        <taxon>Enterobacterales</taxon>
        <taxon>Enterobacteriaceae</taxon>
        <taxon>Salmonella</taxon>
    </lineage>
</organism>
<reference evidence="1" key="1">
    <citation type="submission" date="2018-11" db="EMBL/GenBank/DDBJ databases">
        <authorList>
            <consortium name="PulseNet: The National Subtyping Network for Foodborne Disease Surveillance"/>
            <person name="Tarr C.L."/>
            <person name="Trees E."/>
            <person name="Katz L.S."/>
            <person name="Carleton-Romer H.A."/>
            <person name="Stroika S."/>
            <person name="Kucerova Z."/>
            <person name="Roache K.F."/>
            <person name="Sabol A.L."/>
            <person name="Besser J."/>
            <person name="Gerner-Smidt P."/>
        </authorList>
    </citation>
    <scope>NUCLEOTIDE SEQUENCE [LARGE SCALE GENOMIC DNA]</scope>
    <source>
        <strain evidence="1">PNUSAS058450</strain>
    </source>
</reference>
<protein>
    <submittedName>
        <fullName evidence="1">Uncharacterized protein</fullName>
    </submittedName>
</protein>
<dbReference type="EMBL" id="RNKS01000039">
    <property type="protein sequence ID" value="MGD30568.1"/>
    <property type="molecule type" value="Genomic_DNA"/>
</dbReference>